<organism evidence="1 2">
    <name type="scientific">Lichenifustis flavocetrariae</name>
    <dbReference type="NCBI Taxonomy" id="2949735"/>
    <lineage>
        <taxon>Bacteria</taxon>
        <taxon>Pseudomonadati</taxon>
        <taxon>Pseudomonadota</taxon>
        <taxon>Alphaproteobacteria</taxon>
        <taxon>Hyphomicrobiales</taxon>
        <taxon>Lichenihabitantaceae</taxon>
        <taxon>Lichenifustis</taxon>
    </lineage>
</organism>
<proteinExistence type="predicted"/>
<reference evidence="1" key="1">
    <citation type="submission" date="2022-05" db="EMBL/GenBank/DDBJ databases">
        <authorList>
            <person name="Pankratov T."/>
        </authorList>
    </citation>
    <scope>NUCLEOTIDE SEQUENCE</scope>
    <source>
        <strain evidence="1">BP6-180914</strain>
    </source>
</reference>
<sequence length="99" mass="10788">MRIVEDEAFVHPEDVIVSMAPKAVGQPTVKVTESRAGRIVVQHDDGYVFVFQIHDLDALVMDLEAVTWSSIGAPPDADELEAEARAAAETEARAQGWIT</sequence>
<dbReference type="EMBL" id="JAMOIM010000009">
    <property type="protein sequence ID" value="MCW6509449.1"/>
    <property type="molecule type" value="Genomic_DNA"/>
</dbReference>
<name>A0AA41YVM8_9HYPH</name>
<evidence type="ECO:0000313" key="2">
    <source>
        <dbReference type="Proteomes" id="UP001165667"/>
    </source>
</evidence>
<dbReference type="Proteomes" id="UP001165667">
    <property type="component" value="Unassembled WGS sequence"/>
</dbReference>
<accession>A0AA41YVM8</accession>
<gene>
    <name evidence="1" type="ORF">M8523_15620</name>
</gene>
<dbReference type="AlphaFoldDB" id="A0AA41YVM8"/>
<comment type="caution">
    <text evidence="1">The sequence shown here is derived from an EMBL/GenBank/DDBJ whole genome shotgun (WGS) entry which is preliminary data.</text>
</comment>
<dbReference type="RefSeq" id="WP_282585811.1">
    <property type="nucleotide sequence ID" value="NZ_JAMOIM010000009.1"/>
</dbReference>
<keyword evidence="2" id="KW-1185">Reference proteome</keyword>
<protein>
    <submittedName>
        <fullName evidence="1">Uncharacterized protein</fullName>
    </submittedName>
</protein>
<evidence type="ECO:0000313" key="1">
    <source>
        <dbReference type="EMBL" id="MCW6509449.1"/>
    </source>
</evidence>